<evidence type="ECO:0000313" key="1">
    <source>
        <dbReference type="EMBL" id="RZC02263.1"/>
    </source>
</evidence>
<keyword evidence="2" id="KW-1185">Reference proteome</keyword>
<comment type="caution">
    <text evidence="1">The sequence shown here is derived from an EMBL/GenBank/DDBJ whole genome shotgun (WGS) entry which is preliminary data.</text>
</comment>
<gene>
    <name evidence="1" type="ORF">D0Y65_017418</name>
</gene>
<name>A0A445JUU3_GLYSO</name>
<reference evidence="1 2" key="1">
    <citation type="submission" date="2018-09" db="EMBL/GenBank/DDBJ databases">
        <title>A high-quality reference genome of wild soybean provides a powerful tool to mine soybean genomes.</title>
        <authorList>
            <person name="Xie M."/>
            <person name="Chung C.Y.L."/>
            <person name="Li M.-W."/>
            <person name="Wong F.-L."/>
            <person name="Chan T.-F."/>
            <person name="Lam H.-M."/>
        </authorList>
    </citation>
    <scope>NUCLEOTIDE SEQUENCE [LARGE SCALE GENOMIC DNA]</scope>
    <source>
        <strain evidence="2">cv. W05</strain>
        <tissue evidence="1">Hypocotyl of etiolated seedlings</tissue>
    </source>
</reference>
<dbReference type="EMBL" id="QZWG01000007">
    <property type="protein sequence ID" value="RZC02263.1"/>
    <property type="molecule type" value="Genomic_DNA"/>
</dbReference>
<organism evidence="1 2">
    <name type="scientific">Glycine soja</name>
    <name type="common">Wild soybean</name>
    <dbReference type="NCBI Taxonomy" id="3848"/>
    <lineage>
        <taxon>Eukaryota</taxon>
        <taxon>Viridiplantae</taxon>
        <taxon>Streptophyta</taxon>
        <taxon>Embryophyta</taxon>
        <taxon>Tracheophyta</taxon>
        <taxon>Spermatophyta</taxon>
        <taxon>Magnoliopsida</taxon>
        <taxon>eudicotyledons</taxon>
        <taxon>Gunneridae</taxon>
        <taxon>Pentapetalae</taxon>
        <taxon>rosids</taxon>
        <taxon>fabids</taxon>
        <taxon>Fabales</taxon>
        <taxon>Fabaceae</taxon>
        <taxon>Papilionoideae</taxon>
        <taxon>50 kb inversion clade</taxon>
        <taxon>NPAAA clade</taxon>
        <taxon>indigoferoid/millettioid clade</taxon>
        <taxon>Phaseoleae</taxon>
        <taxon>Glycine</taxon>
        <taxon>Glycine subgen. Soja</taxon>
    </lineage>
</organism>
<dbReference type="AlphaFoldDB" id="A0A445JUU3"/>
<accession>A0A445JUU3</accession>
<dbReference type="Proteomes" id="UP000289340">
    <property type="component" value="Chromosome 7"/>
</dbReference>
<evidence type="ECO:0000313" key="2">
    <source>
        <dbReference type="Proteomes" id="UP000289340"/>
    </source>
</evidence>
<feature type="non-terminal residue" evidence="1">
    <location>
        <position position="1"/>
    </location>
</feature>
<feature type="non-terminal residue" evidence="1">
    <location>
        <position position="55"/>
    </location>
</feature>
<sequence>IATSHCVSQSLPLSLRLRQFLSLESCTTLSWWRILLSLSHFSTKLCSSSASRLSS</sequence>
<protein>
    <submittedName>
        <fullName evidence="1">Uncharacterized protein</fullName>
    </submittedName>
</protein>
<proteinExistence type="predicted"/>